<evidence type="ECO:0000256" key="7">
    <source>
        <dbReference type="ARBA" id="ARBA00023136"/>
    </source>
</evidence>
<dbReference type="Proteomes" id="UP001370490">
    <property type="component" value="Unassembled WGS sequence"/>
</dbReference>
<dbReference type="Pfam" id="PF05207">
    <property type="entry name" value="Zn_ribbon_CSL"/>
    <property type="match status" value="1"/>
</dbReference>
<evidence type="ECO:0000256" key="6">
    <source>
        <dbReference type="ARBA" id="ARBA00023004"/>
    </source>
</evidence>
<dbReference type="GO" id="GO:0016020">
    <property type="term" value="C:membrane"/>
    <property type="evidence" value="ECO:0007669"/>
    <property type="project" value="UniProtKB-SubCell"/>
</dbReference>
<dbReference type="PROSITE" id="PS51074">
    <property type="entry name" value="DPH_MB"/>
    <property type="match status" value="1"/>
</dbReference>
<dbReference type="InterPro" id="IPR006904">
    <property type="entry name" value="DUF716"/>
</dbReference>
<sequence>MSYDDVEIEDMEWNEELQAYTYPCPCGDLFQITKEDLKLGEEIARCPSCSLYITVIYNIEDFLDSSGLLLLRESAHQTLGYRCKALRCPSGAKSTIAFENGYSDRLFETGKASQEQHAKRRTFTVVLFFKPSPSLDYGMPATQSMPTISKVLADICQAIIMQVLDFPPLNVSFKLDGFEHSTMFLHLGIFAVFTFSSELSHSAEALSGLVGILAASVFGQELFLLHYHSADHVGLEGHYHWLLQLIVFVTFMAALATTGFPTSFPAALVLAISVIFQGCWFMNMGFMLWVPQFIPRGCIAQLAEPNSDKTLGAVMCMTHEAGLRAKALANLQFSWILAGILVFTGCTCLRLAGKCSLRCQSTEYEQLNVRGSEVGRRPLAIDGFEFKQMYP</sequence>
<feature type="transmembrane region" description="Helical" evidence="9">
    <location>
        <begin position="333"/>
        <end position="352"/>
    </location>
</feature>
<evidence type="ECO:0000256" key="3">
    <source>
        <dbReference type="ARBA" id="ARBA00022692"/>
    </source>
</evidence>
<comment type="similarity">
    <text evidence="8">Belongs to the DPH3 family.</text>
</comment>
<dbReference type="AlphaFoldDB" id="A0AAN8W4M0"/>
<proteinExistence type="inferred from homology"/>
<keyword evidence="3 9" id="KW-0812">Transmembrane</keyword>
<name>A0AAN8W4M0_9MAGN</name>
<evidence type="ECO:0000256" key="4">
    <source>
        <dbReference type="ARBA" id="ARBA00022723"/>
    </source>
</evidence>
<evidence type="ECO:0000259" key="10">
    <source>
        <dbReference type="PROSITE" id="PS51074"/>
    </source>
</evidence>
<evidence type="ECO:0000313" key="12">
    <source>
        <dbReference type="Proteomes" id="UP001370490"/>
    </source>
</evidence>
<dbReference type="EMBL" id="JBAMMX010000002">
    <property type="protein sequence ID" value="KAK6946178.1"/>
    <property type="molecule type" value="Genomic_DNA"/>
</dbReference>
<feature type="domain" description="DPH-type MB" evidence="10">
    <location>
        <begin position="2"/>
        <end position="58"/>
    </location>
</feature>
<protein>
    <recommendedName>
        <fullName evidence="10">DPH-type MB domain-containing protein</fullName>
    </recommendedName>
</protein>
<dbReference type="PANTHER" id="PTHR46285">
    <property type="entry name" value="PROTEINASE INHIBITOR I4, SERPIN (DUF716)-RELATED"/>
    <property type="match status" value="1"/>
</dbReference>
<evidence type="ECO:0000256" key="9">
    <source>
        <dbReference type="SAM" id="Phobius"/>
    </source>
</evidence>
<feature type="transmembrane region" description="Helical" evidence="9">
    <location>
        <begin position="266"/>
        <end position="290"/>
    </location>
</feature>
<comment type="similarity">
    <text evidence="2">Belongs to the TMEM45 family.</text>
</comment>
<dbReference type="SUPFAM" id="SSF144217">
    <property type="entry name" value="CSL zinc finger"/>
    <property type="match status" value="1"/>
</dbReference>
<evidence type="ECO:0000256" key="5">
    <source>
        <dbReference type="ARBA" id="ARBA00022989"/>
    </source>
</evidence>
<evidence type="ECO:0000256" key="1">
    <source>
        <dbReference type="ARBA" id="ARBA00004141"/>
    </source>
</evidence>
<accession>A0AAN8W4M0</accession>
<dbReference type="FunFam" id="3.10.660.10:FF:000001">
    <property type="entry name" value="Diphthamide biosynthesis 3"/>
    <property type="match status" value="1"/>
</dbReference>
<keyword evidence="4" id="KW-0479">Metal-binding</keyword>
<gene>
    <name evidence="11" type="ORF">RJ641_013722</name>
</gene>
<organism evidence="11 12">
    <name type="scientific">Dillenia turbinata</name>
    <dbReference type="NCBI Taxonomy" id="194707"/>
    <lineage>
        <taxon>Eukaryota</taxon>
        <taxon>Viridiplantae</taxon>
        <taxon>Streptophyta</taxon>
        <taxon>Embryophyta</taxon>
        <taxon>Tracheophyta</taxon>
        <taxon>Spermatophyta</taxon>
        <taxon>Magnoliopsida</taxon>
        <taxon>eudicotyledons</taxon>
        <taxon>Gunneridae</taxon>
        <taxon>Pentapetalae</taxon>
        <taxon>Dilleniales</taxon>
        <taxon>Dilleniaceae</taxon>
        <taxon>Dillenia</taxon>
    </lineage>
</organism>
<evidence type="ECO:0000256" key="2">
    <source>
        <dbReference type="ARBA" id="ARBA00006948"/>
    </source>
</evidence>
<keyword evidence="12" id="KW-1185">Reference proteome</keyword>
<dbReference type="GO" id="GO:0046872">
    <property type="term" value="F:metal ion binding"/>
    <property type="evidence" value="ECO:0007669"/>
    <property type="project" value="UniProtKB-KW"/>
</dbReference>
<dbReference type="Pfam" id="PF04819">
    <property type="entry name" value="DUF716"/>
    <property type="match status" value="1"/>
</dbReference>
<feature type="transmembrane region" description="Helical" evidence="9">
    <location>
        <begin position="182"/>
        <end position="199"/>
    </location>
</feature>
<dbReference type="Gene3D" id="3.10.660.10">
    <property type="entry name" value="DPH Zinc finger"/>
    <property type="match status" value="1"/>
</dbReference>
<comment type="caution">
    <text evidence="11">The sequence shown here is derived from an EMBL/GenBank/DDBJ whole genome shotgun (WGS) entry which is preliminary data.</text>
</comment>
<evidence type="ECO:0000256" key="8">
    <source>
        <dbReference type="ARBA" id="ARBA00024032"/>
    </source>
</evidence>
<reference evidence="11 12" key="1">
    <citation type="submission" date="2023-12" db="EMBL/GenBank/DDBJ databases">
        <title>A high-quality genome assembly for Dillenia turbinata (Dilleniales).</title>
        <authorList>
            <person name="Chanderbali A."/>
        </authorList>
    </citation>
    <scope>NUCLEOTIDE SEQUENCE [LARGE SCALE GENOMIC DNA]</scope>
    <source>
        <strain evidence="11">LSX21</strain>
        <tissue evidence="11">Leaf</tissue>
    </source>
</reference>
<feature type="transmembrane region" description="Helical" evidence="9">
    <location>
        <begin position="239"/>
        <end position="260"/>
    </location>
</feature>
<keyword evidence="6" id="KW-0408">Iron</keyword>
<dbReference type="PANTHER" id="PTHR46285:SF13">
    <property type="entry name" value="OS02G0167775 PROTEIN"/>
    <property type="match status" value="1"/>
</dbReference>
<dbReference type="InterPro" id="IPR036671">
    <property type="entry name" value="DPH_MB_sf"/>
</dbReference>
<feature type="transmembrane region" description="Helical" evidence="9">
    <location>
        <begin position="205"/>
        <end position="227"/>
    </location>
</feature>
<evidence type="ECO:0000313" key="11">
    <source>
        <dbReference type="EMBL" id="KAK6946178.1"/>
    </source>
</evidence>
<keyword evidence="7 9" id="KW-0472">Membrane</keyword>
<keyword evidence="5 9" id="KW-1133">Transmembrane helix</keyword>
<dbReference type="InterPro" id="IPR007872">
    <property type="entry name" value="DPH_MB_dom"/>
</dbReference>
<comment type="subcellular location">
    <subcellularLocation>
        <location evidence="1">Membrane</location>
        <topology evidence="1">Multi-pass membrane protein</topology>
    </subcellularLocation>
</comment>